<keyword evidence="2" id="KW-0614">Plasmid</keyword>
<organism evidence="2 3">
    <name type="scientific">Hymenobacter volaticus</name>
    <dbReference type="NCBI Taxonomy" id="2932254"/>
    <lineage>
        <taxon>Bacteria</taxon>
        <taxon>Pseudomonadati</taxon>
        <taxon>Bacteroidota</taxon>
        <taxon>Cytophagia</taxon>
        <taxon>Cytophagales</taxon>
        <taxon>Hymenobacteraceae</taxon>
        <taxon>Hymenobacter</taxon>
    </lineage>
</organism>
<accession>A0ABY4GDR1</accession>
<evidence type="ECO:0000313" key="2">
    <source>
        <dbReference type="EMBL" id="UOQ68988.1"/>
    </source>
</evidence>
<dbReference type="Proteomes" id="UP000830401">
    <property type="component" value="Plasmid unnamed3"/>
</dbReference>
<protein>
    <recommendedName>
        <fullName evidence="4">DUF2490 domain-containing protein</fullName>
    </recommendedName>
</protein>
<name>A0ABY4GDR1_9BACT</name>
<feature type="chain" id="PRO_5046210647" description="DUF2490 domain-containing protein" evidence="1">
    <location>
        <begin position="24"/>
        <end position="233"/>
    </location>
</feature>
<evidence type="ECO:0000313" key="3">
    <source>
        <dbReference type="Proteomes" id="UP000830401"/>
    </source>
</evidence>
<feature type="signal peptide" evidence="1">
    <location>
        <begin position="1"/>
        <end position="23"/>
    </location>
</feature>
<evidence type="ECO:0000256" key="1">
    <source>
        <dbReference type="SAM" id="SignalP"/>
    </source>
</evidence>
<keyword evidence="3" id="KW-1185">Reference proteome</keyword>
<geneLocation type="plasmid" evidence="2 3">
    <name>unnamed3</name>
</geneLocation>
<keyword evidence="1" id="KW-0732">Signal</keyword>
<proteinExistence type="predicted"/>
<gene>
    <name evidence="2" type="ORF">MUN86_26140</name>
</gene>
<sequence length="233" mass="26400">MTTAIRRACLPIPLVLVCSTGWAQHARFPLQITPSIRARSTVMNFFNLNAVRSNVYVPYNYERNLQALAIGPEIAVGREIALSYTPFLRYGYVHSVFQYNADSTGGTLVDKKELILDHQFWLSKRLHPSHARWYKPIAFAVGWGLANSGQQFFLRNGPFNQFIRVETATADVAARFASANHKWNGLVAAHYFYEGVATNRHDKMISYSLTIGYRLLPPKGDAEMVKNPFDRSN</sequence>
<dbReference type="RefSeq" id="WP_245126725.1">
    <property type="nucleotide sequence ID" value="NZ_CP095064.1"/>
</dbReference>
<reference evidence="2" key="1">
    <citation type="submission" date="2022-04" db="EMBL/GenBank/DDBJ databases">
        <title>Hymenobacter sp. isolated from the air.</title>
        <authorList>
            <person name="Won M."/>
            <person name="Lee C.-M."/>
            <person name="Woen H.-Y."/>
            <person name="Kwon S.-W."/>
        </authorList>
    </citation>
    <scope>NUCLEOTIDE SEQUENCE</scope>
    <source>
        <strain evidence="2">5420S-77</strain>
        <plasmid evidence="2">unnamed3</plasmid>
    </source>
</reference>
<evidence type="ECO:0008006" key="4">
    <source>
        <dbReference type="Google" id="ProtNLM"/>
    </source>
</evidence>
<dbReference type="EMBL" id="CP095064">
    <property type="protein sequence ID" value="UOQ68988.1"/>
    <property type="molecule type" value="Genomic_DNA"/>
</dbReference>